<feature type="transmembrane region" description="Helical" evidence="1">
    <location>
        <begin position="41"/>
        <end position="62"/>
    </location>
</feature>
<dbReference type="Proteomes" id="UP001457282">
    <property type="component" value="Unassembled WGS sequence"/>
</dbReference>
<accession>A0AAW1WBG8</accession>
<dbReference type="AlphaFoldDB" id="A0AAW1WBG8"/>
<evidence type="ECO:0000313" key="2">
    <source>
        <dbReference type="EMBL" id="KAK9922072.1"/>
    </source>
</evidence>
<keyword evidence="1" id="KW-0472">Membrane</keyword>
<proteinExistence type="predicted"/>
<keyword evidence="3" id="KW-1185">Reference proteome</keyword>
<sequence>MVYYQRKKGEKPTEEEDEECQNFATECASSAGYYKRSRPMLFTFLYISLLSCSFILAPHLIFRSVTSFSLSQSPQVENEGPDTAAIMDENAPLYPSISHAAGAICCDRSSIRSDVCTMKGDVRTHSASSSS</sequence>
<keyword evidence="1" id="KW-0812">Transmembrane</keyword>
<comment type="caution">
    <text evidence="2">The sequence shown here is derived from an EMBL/GenBank/DDBJ whole genome shotgun (WGS) entry which is preliminary data.</text>
</comment>
<reference evidence="2 3" key="1">
    <citation type="journal article" date="2023" name="G3 (Bethesda)">
        <title>A chromosome-length genome assembly and annotation of blackberry (Rubus argutus, cv. 'Hillquist').</title>
        <authorList>
            <person name="Bruna T."/>
            <person name="Aryal R."/>
            <person name="Dudchenko O."/>
            <person name="Sargent D.J."/>
            <person name="Mead D."/>
            <person name="Buti M."/>
            <person name="Cavallini A."/>
            <person name="Hytonen T."/>
            <person name="Andres J."/>
            <person name="Pham M."/>
            <person name="Weisz D."/>
            <person name="Mascagni F."/>
            <person name="Usai G."/>
            <person name="Natali L."/>
            <person name="Bassil N."/>
            <person name="Fernandez G.E."/>
            <person name="Lomsadze A."/>
            <person name="Armour M."/>
            <person name="Olukolu B."/>
            <person name="Poorten T."/>
            <person name="Britton C."/>
            <person name="Davik J."/>
            <person name="Ashrafi H."/>
            <person name="Aiden E.L."/>
            <person name="Borodovsky M."/>
            <person name="Worthington M."/>
        </authorList>
    </citation>
    <scope>NUCLEOTIDE SEQUENCE [LARGE SCALE GENOMIC DNA]</scope>
    <source>
        <strain evidence="2">PI 553951</strain>
    </source>
</reference>
<organism evidence="2 3">
    <name type="scientific">Rubus argutus</name>
    <name type="common">Southern blackberry</name>
    <dbReference type="NCBI Taxonomy" id="59490"/>
    <lineage>
        <taxon>Eukaryota</taxon>
        <taxon>Viridiplantae</taxon>
        <taxon>Streptophyta</taxon>
        <taxon>Embryophyta</taxon>
        <taxon>Tracheophyta</taxon>
        <taxon>Spermatophyta</taxon>
        <taxon>Magnoliopsida</taxon>
        <taxon>eudicotyledons</taxon>
        <taxon>Gunneridae</taxon>
        <taxon>Pentapetalae</taxon>
        <taxon>rosids</taxon>
        <taxon>fabids</taxon>
        <taxon>Rosales</taxon>
        <taxon>Rosaceae</taxon>
        <taxon>Rosoideae</taxon>
        <taxon>Rosoideae incertae sedis</taxon>
        <taxon>Rubus</taxon>
    </lineage>
</organism>
<gene>
    <name evidence="2" type="ORF">M0R45_030553</name>
</gene>
<evidence type="ECO:0000313" key="3">
    <source>
        <dbReference type="Proteomes" id="UP001457282"/>
    </source>
</evidence>
<dbReference type="EMBL" id="JBEDUW010000006">
    <property type="protein sequence ID" value="KAK9922072.1"/>
    <property type="molecule type" value="Genomic_DNA"/>
</dbReference>
<evidence type="ECO:0000256" key="1">
    <source>
        <dbReference type="SAM" id="Phobius"/>
    </source>
</evidence>
<name>A0AAW1WBG8_RUBAR</name>
<keyword evidence="1" id="KW-1133">Transmembrane helix</keyword>
<protein>
    <submittedName>
        <fullName evidence="2">Uncharacterized protein</fullName>
    </submittedName>
</protein>